<dbReference type="InterPro" id="IPR041492">
    <property type="entry name" value="HAD_2"/>
</dbReference>
<gene>
    <name evidence="1" type="primary">hxpB</name>
    <name evidence="1" type="ORF">ERX46_08400</name>
</gene>
<dbReference type="InterPro" id="IPR006439">
    <property type="entry name" value="HAD-SF_hydro_IA"/>
</dbReference>
<dbReference type="PANTHER" id="PTHR18901">
    <property type="entry name" value="2-DEOXYGLUCOSE-6-PHOSPHATE PHOSPHATASE 2"/>
    <property type="match status" value="1"/>
</dbReference>
<dbReference type="Pfam" id="PF13419">
    <property type="entry name" value="HAD_2"/>
    <property type="match status" value="1"/>
</dbReference>
<dbReference type="PRINTS" id="PR00413">
    <property type="entry name" value="HADHALOGNASE"/>
</dbReference>
<comment type="caution">
    <text evidence="1">The sequence shown here is derived from an EMBL/GenBank/DDBJ whole genome shotgun (WGS) entry which is preliminary data.</text>
</comment>
<dbReference type="Gene3D" id="1.10.150.240">
    <property type="entry name" value="Putative phosphatase, domain 2"/>
    <property type="match status" value="1"/>
</dbReference>
<dbReference type="RefSeq" id="WP_130093418.1">
    <property type="nucleotide sequence ID" value="NZ_SETE01000003.1"/>
</dbReference>
<dbReference type="SUPFAM" id="SSF56784">
    <property type="entry name" value="HAD-like"/>
    <property type="match status" value="1"/>
</dbReference>
<dbReference type="NCBIfam" id="NF008087">
    <property type="entry name" value="PRK10826.1"/>
    <property type="match status" value="1"/>
</dbReference>
<sequence length="219" mass="24314">MIDFKNIDTVIFDMDGVLIDSEPMWKAAEIKVFATIGIDFIKVGGEKTVGLRIDEVIDYWYSKYPWKNKSKAQVVDEIMEEMVNGIKATGQPMKGVVEILEYFKSKGLKIGLASSSLQILIDTSLEKLGITHYFDKTFSAQYCTYGKPHPEVYIKAANELGSEPQNCLVIEDSLNGVIAGKAAKMNVVAVPDGSHTISEQLKVADLRVDSLEELLVIFL</sequence>
<dbReference type="SFLD" id="SFLDS00003">
    <property type="entry name" value="Haloacid_Dehalogenase"/>
    <property type="match status" value="1"/>
</dbReference>
<protein>
    <submittedName>
        <fullName evidence="1">Hexitol phosphatase HxpB</fullName>
    </submittedName>
</protein>
<dbReference type="EMBL" id="SETE01000003">
    <property type="protein sequence ID" value="RYM33977.1"/>
    <property type="molecule type" value="Genomic_DNA"/>
</dbReference>
<dbReference type="PANTHER" id="PTHR18901:SF38">
    <property type="entry name" value="PSEUDOURIDINE-5'-PHOSPHATASE"/>
    <property type="match status" value="1"/>
</dbReference>
<dbReference type="NCBIfam" id="TIGR01509">
    <property type="entry name" value="HAD-SF-IA-v3"/>
    <property type="match status" value="1"/>
</dbReference>
<keyword evidence="2" id="KW-1185">Reference proteome</keyword>
<dbReference type="InterPro" id="IPR023198">
    <property type="entry name" value="PGP-like_dom2"/>
</dbReference>
<dbReference type="CDD" id="cd07505">
    <property type="entry name" value="HAD_BPGM-like"/>
    <property type="match status" value="1"/>
</dbReference>
<dbReference type="InterPro" id="IPR036412">
    <property type="entry name" value="HAD-like_sf"/>
</dbReference>
<accession>A0A4Q4KMJ4</accession>
<reference evidence="1 2" key="1">
    <citation type="submission" date="2019-02" db="EMBL/GenBank/DDBJ databases">
        <title>Genome sequence of the sea-ice species Brumimicrobium glaciale.</title>
        <authorList>
            <person name="Bowman J.P."/>
        </authorList>
    </citation>
    <scope>NUCLEOTIDE SEQUENCE [LARGE SCALE GENOMIC DNA]</scope>
    <source>
        <strain evidence="1 2">IC156</strain>
    </source>
</reference>
<evidence type="ECO:0000313" key="2">
    <source>
        <dbReference type="Proteomes" id="UP000293952"/>
    </source>
</evidence>
<dbReference type="Gene3D" id="3.40.50.1000">
    <property type="entry name" value="HAD superfamily/HAD-like"/>
    <property type="match status" value="1"/>
</dbReference>
<evidence type="ECO:0000313" key="1">
    <source>
        <dbReference type="EMBL" id="RYM33977.1"/>
    </source>
</evidence>
<dbReference type="AlphaFoldDB" id="A0A4Q4KMJ4"/>
<proteinExistence type="predicted"/>
<organism evidence="1 2">
    <name type="scientific">Brumimicrobium glaciale</name>
    <dbReference type="NCBI Taxonomy" id="200475"/>
    <lineage>
        <taxon>Bacteria</taxon>
        <taxon>Pseudomonadati</taxon>
        <taxon>Bacteroidota</taxon>
        <taxon>Flavobacteriia</taxon>
        <taxon>Flavobacteriales</taxon>
        <taxon>Crocinitomicaceae</taxon>
        <taxon>Brumimicrobium</taxon>
    </lineage>
</organism>
<dbReference type="InterPro" id="IPR023214">
    <property type="entry name" value="HAD_sf"/>
</dbReference>
<dbReference type="OrthoDB" id="9797743at2"/>
<dbReference type="SFLD" id="SFLDG01135">
    <property type="entry name" value="C1.5.6:_HAD__Beta-PGM__Phospha"/>
    <property type="match status" value="1"/>
</dbReference>
<dbReference type="Proteomes" id="UP000293952">
    <property type="component" value="Unassembled WGS sequence"/>
</dbReference>
<dbReference type="SFLD" id="SFLDG01129">
    <property type="entry name" value="C1.5:_HAD__Beta-PGM__Phosphata"/>
    <property type="match status" value="1"/>
</dbReference>
<name>A0A4Q4KMJ4_9FLAO</name>